<dbReference type="PROSITE" id="PS00411">
    <property type="entry name" value="KINESIN_MOTOR_1"/>
    <property type="match status" value="1"/>
</dbReference>
<evidence type="ECO:0000313" key="14">
    <source>
        <dbReference type="EMBL" id="KAG7725330.1"/>
    </source>
</evidence>
<keyword evidence="4 9" id="KW-0547">Nucleotide-binding</keyword>
<evidence type="ECO:0000256" key="4">
    <source>
        <dbReference type="ARBA" id="ARBA00022741"/>
    </source>
</evidence>
<dbReference type="EMBL" id="JAHLUN010000014">
    <property type="protein sequence ID" value="KAG7762504.1"/>
    <property type="molecule type" value="Genomic_DNA"/>
</dbReference>
<accession>A0AAN6HYT5</accession>
<dbReference type="GO" id="GO:0005876">
    <property type="term" value="C:spindle microtubule"/>
    <property type="evidence" value="ECO:0007669"/>
    <property type="project" value="TreeGrafter"/>
</dbReference>
<dbReference type="GO" id="GO:0005524">
    <property type="term" value="F:ATP binding"/>
    <property type="evidence" value="ECO:0007669"/>
    <property type="project" value="UniProtKB-UniRule"/>
</dbReference>
<evidence type="ECO:0000313" key="15">
    <source>
        <dbReference type="EMBL" id="KAG7762504.1"/>
    </source>
</evidence>
<protein>
    <recommendedName>
        <fullName evidence="10">Kinesin-like protein</fullName>
    </recommendedName>
</protein>
<dbReference type="InterPro" id="IPR047149">
    <property type="entry name" value="KIF11-like"/>
</dbReference>
<dbReference type="FunFam" id="3.40.850.10:FF:000019">
    <property type="entry name" value="Kinesin-like protein KIN-5D"/>
    <property type="match status" value="1"/>
</dbReference>
<name>A0AAN6HYT5_9ASCO</name>
<dbReference type="Gene3D" id="3.40.850.10">
    <property type="entry name" value="Kinesin motor domain"/>
    <property type="match status" value="1"/>
</dbReference>
<dbReference type="AlphaFoldDB" id="A0AAN6HYT5"/>
<dbReference type="GO" id="GO:0000073">
    <property type="term" value="P:initial mitotic spindle pole body separation"/>
    <property type="evidence" value="ECO:0007669"/>
    <property type="project" value="TreeGrafter"/>
</dbReference>
<feature type="domain" description="Kinesin motor" evidence="13">
    <location>
        <begin position="5"/>
        <end position="338"/>
    </location>
</feature>
<comment type="caution">
    <text evidence="14">The sequence shown here is derived from an EMBL/GenBank/DDBJ whole genome shotgun (WGS) entry which is preliminary data.</text>
</comment>
<evidence type="ECO:0000256" key="5">
    <source>
        <dbReference type="ARBA" id="ARBA00022840"/>
    </source>
</evidence>
<evidence type="ECO:0000256" key="6">
    <source>
        <dbReference type="ARBA" id="ARBA00023175"/>
    </source>
</evidence>
<dbReference type="PANTHER" id="PTHR47970">
    <property type="entry name" value="KINESIN-LIKE PROTEIN KIF11"/>
    <property type="match status" value="1"/>
</dbReference>
<keyword evidence="3 10" id="KW-0493">Microtubule</keyword>
<keyword evidence="2" id="KW-0963">Cytoplasm</keyword>
<dbReference type="EMBL" id="JAHLUH010000013">
    <property type="protein sequence ID" value="KAG7725330.1"/>
    <property type="molecule type" value="Genomic_DNA"/>
</dbReference>
<keyword evidence="16" id="KW-1185">Reference proteome</keyword>
<evidence type="ECO:0000313" key="16">
    <source>
        <dbReference type="Proteomes" id="UP000697297"/>
    </source>
</evidence>
<feature type="coiled-coil region" evidence="11">
    <location>
        <begin position="354"/>
        <end position="453"/>
    </location>
</feature>
<evidence type="ECO:0000256" key="7">
    <source>
        <dbReference type="ARBA" id="ARBA00023212"/>
    </source>
</evidence>
<evidence type="ECO:0000256" key="11">
    <source>
        <dbReference type="SAM" id="Coils"/>
    </source>
</evidence>
<dbReference type="GO" id="GO:0005634">
    <property type="term" value="C:nucleus"/>
    <property type="evidence" value="ECO:0007669"/>
    <property type="project" value="TreeGrafter"/>
</dbReference>
<evidence type="ECO:0000256" key="12">
    <source>
        <dbReference type="SAM" id="MobiDB-lite"/>
    </source>
</evidence>
<dbReference type="PRINTS" id="PR00380">
    <property type="entry name" value="KINESINHEAVY"/>
</dbReference>
<keyword evidence="5 9" id="KW-0067">ATP-binding</keyword>
<evidence type="ECO:0000256" key="10">
    <source>
        <dbReference type="RuleBase" id="RU000394"/>
    </source>
</evidence>
<feature type="binding site" evidence="9">
    <location>
        <begin position="97"/>
        <end position="104"/>
    </location>
    <ligand>
        <name>ATP</name>
        <dbReference type="ChEBI" id="CHEBI:30616"/>
    </ligand>
</feature>
<evidence type="ECO:0000256" key="2">
    <source>
        <dbReference type="ARBA" id="ARBA00022490"/>
    </source>
</evidence>
<dbReference type="GO" id="GO:0072686">
    <property type="term" value="C:mitotic spindle"/>
    <property type="evidence" value="ECO:0007669"/>
    <property type="project" value="TreeGrafter"/>
</dbReference>
<dbReference type="InterPro" id="IPR027417">
    <property type="entry name" value="P-loop_NTPase"/>
</dbReference>
<gene>
    <name evidence="14" type="ORF">KL933_004344</name>
    <name evidence="15" type="ORF">KL946_004620</name>
</gene>
<evidence type="ECO:0000256" key="3">
    <source>
        <dbReference type="ARBA" id="ARBA00022701"/>
    </source>
</evidence>
<keyword evidence="11" id="KW-0175">Coiled coil</keyword>
<dbReference type="PROSITE" id="PS50067">
    <property type="entry name" value="KINESIN_MOTOR_2"/>
    <property type="match status" value="1"/>
</dbReference>
<evidence type="ECO:0000256" key="1">
    <source>
        <dbReference type="ARBA" id="ARBA00004245"/>
    </source>
</evidence>
<keyword evidence="6 9" id="KW-0505">Motor protein</keyword>
<keyword evidence="7" id="KW-0206">Cytoskeleton</keyword>
<dbReference type="GO" id="GO:0008017">
    <property type="term" value="F:microtubule binding"/>
    <property type="evidence" value="ECO:0007669"/>
    <property type="project" value="InterPro"/>
</dbReference>
<organism evidence="14 17">
    <name type="scientific">Ogataea haglerorum</name>
    <dbReference type="NCBI Taxonomy" id="1937702"/>
    <lineage>
        <taxon>Eukaryota</taxon>
        <taxon>Fungi</taxon>
        <taxon>Dikarya</taxon>
        <taxon>Ascomycota</taxon>
        <taxon>Saccharomycotina</taxon>
        <taxon>Pichiomycetes</taxon>
        <taxon>Pichiales</taxon>
        <taxon>Pichiaceae</taxon>
        <taxon>Ogataea</taxon>
    </lineage>
</organism>
<feature type="region of interest" description="Disordered" evidence="12">
    <location>
        <begin position="748"/>
        <end position="806"/>
    </location>
</feature>
<evidence type="ECO:0000313" key="17">
    <source>
        <dbReference type="Proteomes" id="UP000738402"/>
    </source>
</evidence>
<dbReference type="Proteomes" id="UP000738402">
    <property type="component" value="Unassembled WGS sequence"/>
</dbReference>
<dbReference type="InterPro" id="IPR019821">
    <property type="entry name" value="Kinesin_motor_CS"/>
</dbReference>
<dbReference type="Proteomes" id="UP000697297">
    <property type="component" value="Unassembled WGS sequence"/>
</dbReference>
<dbReference type="SMART" id="SM00129">
    <property type="entry name" value="KISc"/>
    <property type="match status" value="1"/>
</dbReference>
<sequence length="806" mass="91108">MSTESISVIVRCRGRNERELQMKSPVVVRIPDQPGANQVSVNTSQDFITSQVADTRVYTVDQAFGPAADQSVFFRDVGLPLVSEFLKGYNCTILAYGQTGSGKTYTMCGDISEKEPGRDAGLVPRVLCKLFECVDDDFMIKCSFIEIYNEELKDLLGDTKNTRLRIFERKNSCGNGIRIDGLEEHHIRKAGEGLELLKKGLERRQTAATKMNDLSSRSHTIFSITLIQKKNDSEYQYAKMNLVDLAGSENISRSGAINQRAKEAGSINQSLLTLGRVINALVDKSSYIPYRESKLTRLLQDSLGGKTKTVLVANISPAGVDTQATTSTLDYATKAKDIRNTAQIGPLISDKVLLKELVDENYRLKLDLKATRNKEGVYLNESNYNELMINYKNLTNETEELRRQSELLTMQANENARLLEDERKEKLKSIQSMKAMEERLSQLESALESQRSREVNVIKLTQQVVEHCSQESEEMVKNQSRYQRMLNEKLEEMIMPVMQHIARRTQNGDDLGVAKMGEKISEQLQAIGKEQRLLTNRILEKTEELRTFRSELDKVFSELKNQLTLLRSGISESQNNDAEFDRYLRTVFDDKPIVQNVTAESEKMIEDMKSQILYQFSQFSKNLTQTTIEMVLNSTKEKISEKQTKWALKNCTLAETLADRNAKVLSSVDQCATSLQSHLEANVGYLNYQKAKLANLNNAVAATNTDVVEQSEKQNKILTSYASLQSSNRELESTMGQIKKSLSNLQEVLPPPTESRKPVPGLPELQRLINQPLSEVKNRKTPHSSPTKRALPQPSSEKRRHTQQSK</sequence>
<evidence type="ECO:0000256" key="8">
    <source>
        <dbReference type="ARBA" id="ARBA00034704"/>
    </source>
</evidence>
<dbReference type="PANTHER" id="PTHR47970:SF12">
    <property type="entry name" value="KINESIN FAMILY MEMBER 11"/>
    <property type="match status" value="1"/>
</dbReference>
<comment type="subcellular location">
    <subcellularLocation>
        <location evidence="1">Cytoplasm</location>
        <location evidence="1">Cytoskeleton</location>
    </subcellularLocation>
</comment>
<dbReference type="GO" id="GO:0007018">
    <property type="term" value="P:microtubule-based movement"/>
    <property type="evidence" value="ECO:0007669"/>
    <property type="project" value="InterPro"/>
</dbReference>
<dbReference type="SUPFAM" id="SSF52540">
    <property type="entry name" value="P-loop containing nucleoside triphosphate hydrolases"/>
    <property type="match status" value="1"/>
</dbReference>
<dbReference type="InterPro" id="IPR036961">
    <property type="entry name" value="Kinesin_motor_dom_sf"/>
</dbReference>
<evidence type="ECO:0000259" key="13">
    <source>
        <dbReference type="PROSITE" id="PS50067"/>
    </source>
</evidence>
<comment type="similarity">
    <text evidence="8">Belongs to the TRAFAC class myosin-kinesin ATPase superfamily. Kinesin family. KIN-5/BimC subfamily.</text>
</comment>
<dbReference type="Pfam" id="PF00225">
    <property type="entry name" value="Kinesin"/>
    <property type="match status" value="1"/>
</dbReference>
<reference evidence="14 16" key="1">
    <citation type="journal article" date="2021" name="G3 (Bethesda)">
        <title>Genomic diversity, chromosomal rearrangements, and interspecies hybridization in the ogataea polymorpha species complex.</title>
        <authorList>
            <person name="Hanson S.J."/>
            <person name="Cinneide E.O."/>
            <person name="Salzberg L.I."/>
            <person name="Wolfe K.H."/>
            <person name="McGowan J."/>
            <person name="Fitzpatrick D.A."/>
            <person name="Matlin K."/>
        </authorList>
    </citation>
    <scope>NUCLEOTIDE SEQUENCE</scope>
    <source>
        <strain evidence="15">81-436-3</strain>
        <strain evidence="14">83-405-1</strain>
    </source>
</reference>
<dbReference type="GO" id="GO:0008574">
    <property type="term" value="F:plus-end-directed microtubule motor activity"/>
    <property type="evidence" value="ECO:0007669"/>
    <property type="project" value="TreeGrafter"/>
</dbReference>
<evidence type="ECO:0000256" key="9">
    <source>
        <dbReference type="PROSITE-ProRule" id="PRU00283"/>
    </source>
</evidence>
<dbReference type="InterPro" id="IPR001752">
    <property type="entry name" value="Kinesin_motor_dom"/>
</dbReference>
<proteinExistence type="inferred from homology"/>